<dbReference type="Proteomes" id="UP000789759">
    <property type="component" value="Unassembled WGS sequence"/>
</dbReference>
<evidence type="ECO:0000313" key="1">
    <source>
        <dbReference type="EMBL" id="CAG8805898.1"/>
    </source>
</evidence>
<keyword evidence="2" id="KW-1185">Reference proteome</keyword>
<accession>A0A9N9PDA3</accession>
<sequence length="65" mass="7928">NNIKMDIDNDRKRKSKDLNENPYSISKIRYMYEILREDILVSRGYDIIDAHRKLSKFQIQYADYI</sequence>
<feature type="non-terminal residue" evidence="1">
    <location>
        <position position="65"/>
    </location>
</feature>
<evidence type="ECO:0000313" key="2">
    <source>
        <dbReference type="Proteomes" id="UP000789759"/>
    </source>
</evidence>
<reference evidence="1" key="1">
    <citation type="submission" date="2021-06" db="EMBL/GenBank/DDBJ databases">
        <authorList>
            <person name="Kallberg Y."/>
            <person name="Tangrot J."/>
            <person name="Rosling A."/>
        </authorList>
    </citation>
    <scope>NUCLEOTIDE SEQUENCE</scope>
    <source>
        <strain evidence="1">FL966</strain>
    </source>
</reference>
<gene>
    <name evidence="1" type="ORF">CPELLU_LOCUS18149</name>
</gene>
<dbReference type="AlphaFoldDB" id="A0A9N9PDA3"/>
<dbReference type="EMBL" id="CAJVQA010034512">
    <property type="protein sequence ID" value="CAG8805898.1"/>
    <property type="molecule type" value="Genomic_DNA"/>
</dbReference>
<protein>
    <submittedName>
        <fullName evidence="1">14234_t:CDS:1</fullName>
    </submittedName>
</protein>
<comment type="caution">
    <text evidence="1">The sequence shown here is derived from an EMBL/GenBank/DDBJ whole genome shotgun (WGS) entry which is preliminary data.</text>
</comment>
<organism evidence="1 2">
    <name type="scientific">Cetraspora pellucida</name>
    <dbReference type="NCBI Taxonomy" id="1433469"/>
    <lineage>
        <taxon>Eukaryota</taxon>
        <taxon>Fungi</taxon>
        <taxon>Fungi incertae sedis</taxon>
        <taxon>Mucoromycota</taxon>
        <taxon>Glomeromycotina</taxon>
        <taxon>Glomeromycetes</taxon>
        <taxon>Diversisporales</taxon>
        <taxon>Gigasporaceae</taxon>
        <taxon>Cetraspora</taxon>
    </lineage>
</organism>
<name>A0A9N9PDA3_9GLOM</name>
<proteinExistence type="predicted"/>